<evidence type="ECO:0000313" key="1">
    <source>
        <dbReference type="EMBL" id="KAF6355163.1"/>
    </source>
</evidence>
<dbReference type="Proteomes" id="UP000527355">
    <property type="component" value="Unassembled WGS sequence"/>
</dbReference>
<gene>
    <name evidence="1" type="ORF">mMyoMyo1_011362</name>
</gene>
<reference evidence="1 2" key="1">
    <citation type="journal article" date="2020" name="Nature">
        <title>Six reference-quality genomes reveal evolution of bat adaptations.</title>
        <authorList>
            <person name="Jebb D."/>
            <person name="Huang Z."/>
            <person name="Pippel M."/>
            <person name="Hughes G.M."/>
            <person name="Lavrichenko K."/>
            <person name="Devanna P."/>
            <person name="Winkler S."/>
            <person name="Jermiin L.S."/>
            <person name="Skirmuntt E.C."/>
            <person name="Katzourakis A."/>
            <person name="Burkitt-Gray L."/>
            <person name="Ray D.A."/>
            <person name="Sullivan K.A.M."/>
            <person name="Roscito J.G."/>
            <person name="Kirilenko B.M."/>
            <person name="Davalos L.M."/>
            <person name="Corthals A.P."/>
            <person name="Power M.L."/>
            <person name="Jones G."/>
            <person name="Ransome R.D."/>
            <person name="Dechmann D.K.N."/>
            <person name="Locatelli A.G."/>
            <person name="Puechmaille S.J."/>
            <person name="Fedrigo O."/>
            <person name="Jarvis E.D."/>
            <person name="Hiller M."/>
            <person name="Vernes S.C."/>
            <person name="Myers E.W."/>
            <person name="Teeling E.C."/>
        </authorList>
    </citation>
    <scope>NUCLEOTIDE SEQUENCE [LARGE SCALE GENOMIC DNA]</scope>
    <source>
        <strain evidence="1">MMyoMyo1</strain>
        <tissue evidence="1">Flight muscle</tissue>
    </source>
</reference>
<dbReference type="EMBL" id="JABWUV010000005">
    <property type="protein sequence ID" value="KAF6355163.1"/>
    <property type="molecule type" value="Genomic_DNA"/>
</dbReference>
<organism evidence="1 2">
    <name type="scientific">Myotis myotis</name>
    <name type="common">Greater mouse-eared bat</name>
    <name type="synonym">Vespertilio myotis</name>
    <dbReference type="NCBI Taxonomy" id="51298"/>
    <lineage>
        <taxon>Eukaryota</taxon>
        <taxon>Metazoa</taxon>
        <taxon>Chordata</taxon>
        <taxon>Craniata</taxon>
        <taxon>Vertebrata</taxon>
        <taxon>Euteleostomi</taxon>
        <taxon>Mammalia</taxon>
        <taxon>Eutheria</taxon>
        <taxon>Laurasiatheria</taxon>
        <taxon>Chiroptera</taxon>
        <taxon>Yangochiroptera</taxon>
        <taxon>Vespertilionidae</taxon>
        <taxon>Myotis</taxon>
    </lineage>
</organism>
<accession>A0A7J7XZI4</accession>
<evidence type="ECO:0000313" key="2">
    <source>
        <dbReference type="Proteomes" id="UP000527355"/>
    </source>
</evidence>
<keyword evidence="2" id="KW-1185">Reference proteome</keyword>
<name>A0A7J7XZI4_MYOMY</name>
<sequence length="158" mass="16559">MGFDHPIRTREASSVAACLLPTTAILSLMKIPSPPCLILKEASLVFSSKENVLTFLPPSAPAPSSALCLGGSIICLASCRSPLLSQSQRAGQQHGRTSQDVSQLPTAILIFPSPTSSLVTHPTHPKAPRHCDLGLADLPVSAISLCTWAVLHSDSDSV</sequence>
<dbReference type="AlphaFoldDB" id="A0A7J7XZI4"/>
<proteinExistence type="predicted"/>
<comment type="caution">
    <text evidence="1">The sequence shown here is derived from an EMBL/GenBank/DDBJ whole genome shotgun (WGS) entry which is preliminary data.</text>
</comment>
<protein>
    <submittedName>
        <fullName evidence="1">Uncharacterized protein</fullName>
    </submittedName>
</protein>